<dbReference type="Gene3D" id="3.90.950.20">
    <property type="entry name" value="CinA-like"/>
    <property type="match status" value="1"/>
</dbReference>
<dbReference type="RefSeq" id="WP_058572627.1">
    <property type="nucleotide sequence ID" value="NZ_LOPV01000277.1"/>
</dbReference>
<name>A0A0W1SGV3_9EURY</name>
<dbReference type="SUPFAM" id="SSF142433">
    <property type="entry name" value="CinA-like"/>
    <property type="match status" value="1"/>
</dbReference>
<dbReference type="Pfam" id="PF02464">
    <property type="entry name" value="CinA"/>
    <property type="match status" value="1"/>
</dbReference>
<dbReference type="InterPro" id="IPR036653">
    <property type="entry name" value="CinA-like_C"/>
</dbReference>
<protein>
    <submittedName>
        <fullName evidence="2">Damage-inducible protein CinA</fullName>
    </submittedName>
</protein>
<accession>A0A0W1SGV3</accession>
<feature type="domain" description="CinA C-terminal" evidence="1">
    <location>
        <begin position="10"/>
        <end position="167"/>
    </location>
</feature>
<evidence type="ECO:0000313" key="2">
    <source>
        <dbReference type="EMBL" id="KTG25116.1"/>
    </source>
</evidence>
<keyword evidence="3" id="KW-1185">Reference proteome</keyword>
<dbReference type="InterPro" id="IPR008136">
    <property type="entry name" value="CinA_C"/>
</dbReference>
<comment type="caution">
    <text evidence="2">The sequence shown here is derived from an EMBL/GenBank/DDBJ whole genome shotgun (WGS) entry which is preliminary data.</text>
</comment>
<dbReference type="NCBIfam" id="TIGR00199">
    <property type="entry name" value="PncC_domain"/>
    <property type="match status" value="1"/>
</dbReference>
<sequence>MREFASDPPAEERVGDALRDAGHTVAVAESCTGGLIGSLLTDVPGSSDYFDRSLVTYSYDAKRHELAVSRESLDEYGAVSEPVAREMAAAVRDVADTTWGVATTGIAGPGGALPGKPVGTVFVGIAFAAPWGSEESYTRVERFEYDGSRTQVKEQIARGALGLLREEIESVNENADD</sequence>
<dbReference type="Proteomes" id="UP000053157">
    <property type="component" value="Unassembled WGS sequence"/>
</dbReference>
<proteinExistence type="predicted"/>
<dbReference type="OrthoDB" id="305448at2157"/>
<evidence type="ECO:0000259" key="1">
    <source>
        <dbReference type="Pfam" id="PF02464"/>
    </source>
</evidence>
<dbReference type="EMBL" id="LOPV01000277">
    <property type="protein sequence ID" value="KTG25116.1"/>
    <property type="molecule type" value="Genomic_DNA"/>
</dbReference>
<evidence type="ECO:0000313" key="3">
    <source>
        <dbReference type="Proteomes" id="UP000053157"/>
    </source>
</evidence>
<dbReference type="AlphaFoldDB" id="A0A0W1SGV3"/>
<reference evidence="2 3" key="1">
    <citation type="submission" date="2015-12" db="EMBL/GenBank/DDBJ databases">
        <title>Haloferax profundi sp. nov. isolated from the Discovery deep brine-seawater interface in the Red Sea.</title>
        <authorList>
            <person name="Zhang G."/>
            <person name="Stingl U."/>
            <person name="Rashid M."/>
        </authorList>
    </citation>
    <scope>NUCLEOTIDE SEQUENCE [LARGE SCALE GENOMIC DNA]</scope>
    <source>
        <strain evidence="2 3">SB29</strain>
    </source>
</reference>
<gene>
    <name evidence="2" type="ORF">AUR66_01150</name>
</gene>
<organism evidence="2 3">
    <name type="scientific">Haloferax profundi</name>
    <dbReference type="NCBI Taxonomy" id="1544718"/>
    <lineage>
        <taxon>Archaea</taxon>
        <taxon>Methanobacteriati</taxon>
        <taxon>Methanobacteriota</taxon>
        <taxon>Stenosarchaea group</taxon>
        <taxon>Halobacteria</taxon>
        <taxon>Halobacteriales</taxon>
        <taxon>Haloferacaceae</taxon>
        <taxon>Haloferax</taxon>
    </lineage>
</organism>